<evidence type="ECO:0000313" key="2">
    <source>
        <dbReference type="EMBL" id="NRQ42969.1"/>
    </source>
</evidence>
<gene>
    <name evidence="2" type="ORF">HRH59_10435</name>
</gene>
<keyword evidence="1" id="KW-0812">Transmembrane</keyword>
<evidence type="ECO:0000256" key="1">
    <source>
        <dbReference type="SAM" id="Phobius"/>
    </source>
</evidence>
<dbReference type="Proteomes" id="UP000523161">
    <property type="component" value="Unassembled WGS sequence"/>
</dbReference>
<dbReference type="AlphaFoldDB" id="A0A7Y5ARY2"/>
<keyword evidence="3" id="KW-1185">Reference proteome</keyword>
<sequence length="137" mass="14288">MYLNYQAQRGSALVIAVFVIVVMLALALSMARLLSSSSETVVYEVQGNRSLFAAQSALELALTELFPLNSSTTGCGAVSAGHTFTDAGLQGCSATVSCRAYTATAPAAVPLYQLSSTANCVAGGFLTRRTVQIEVKQ</sequence>
<reference evidence="2 3" key="1">
    <citation type="submission" date="2020-06" db="EMBL/GenBank/DDBJ databases">
        <title>Rheinheimera sp. nov., a marine bacterium isolated from coastal.</title>
        <authorList>
            <person name="Yu Q."/>
            <person name="Qi Y."/>
            <person name="Pu J."/>
        </authorList>
    </citation>
    <scope>NUCLEOTIDE SEQUENCE [LARGE SCALE GENOMIC DNA]</scope>
    <source>
        <strain evidence="2 3">YQF-2</strain>
    </source>
</reference>
<proteinExistence type="predicted"/>
<comment type="caution">
    <text evidence="2">The sequence shown here is derived from an EMBL/GenBank/DDBJ whole genome shotgun (WGS) entry which is preliminary data.</text>
</comment>
<feature type="transmembrane region" description="Helical" evidence="1">
    <location>
        <begin position="12"/>
        <end position="34"/>
    </location>
</feature>
<dbReference type="RefSeq" id="WP_173501206.1">
    <property type="nucleotide sequence ID" value="NZ_JABSOD010000008.1"/>
</dbReference>
<evidence type="ECO:0000313" key="3">
    <source>
        <dbReference type="Proteomes" id="UP000523161"/>
    </source>
</evidence>
<name>A0A7Y5ARY2_9GAMM</name>
<accession>A0A7Y5ARY2</accession>
<protein>
    <submittedName>
        <fullName evidence="2">Type II secretory pathway component</fullName>
    </submittedName>
</protein>
<keyword evidence="1" id="KW-1133">Transmembrane helix</keyword>
<organism evidence="2 3">
    <name type="scientific">Rheinheimera lutimaris</name>
    <dbReference type="NCBI Taxonomy" id="2740584"/>
    <lineage>
        <taxon>Bacteria</taxon>
        <taxon>Pseudomonadati</taxon>
        <taxon>Pseudomonadota</taxon>
        <taxon>Gammaproteobacteria</taxon>
        <taxon>Chromatiales</taxon>
        <taxon>Chromatiaceae</taxon>
        <taxon>Rheinheimera</taxon>
    </lineage>
</organism>
<keyword evidence="1" id="KW-0472">Membrane</keyword>
<dbReference type="EMBL" id="JABSOD010000008">
    <property type="protein sequence ID" value="NRQ42969.1"/>
    <property type="molecule type" value="Genomic_DNA"/>
</dbReference>